<feature type="transmembrane region" description="Helical" evidence="1">
    <location>
        <begin position="19"/>
        <end position="37"/>
    </location>
</feature>
<keyword evidence="1" id="KW-1133">Transmembrane helix</keyword>
<reference evidence="4" key="1">
    <citation type="submission" date="2025-08" db="UniProtKB">
        <authorList>
            <consortium name="RefSeq"/>
        </authorList>
    </citation>
    <scope>IDENTIFICATION</scope>
    <source>
        <strain evidence="4">USDA-PBARC FA_bdor</strain>
        <tissue evidence="4">Whole organism</tissue>
    </source>
</reference>
<dbReference type="OrthoDB" id="5983600at2759"/>
<proteinExistence type="predicted"/>
<evidence type="ECO:0000256" key="1">
    <source>
        <dbReference type="SAM" id="Phobius"/>
    </source>
</evidence>
<evidence type="ECO:0000259" key="2">
    <source>
        <dbReference type="Pfam" id="PF25473"/>
    </source>
</evidence>
<dbReference type="Pfam" id="PF25473">
    <property type="entry name" value="MXRA7_helical"/>
    <property type="match status" value="1"/>
</dbReference>
<sequence length="123" mass="14781">MIDSFWDQWNRYFPNLSTFYIYCVATTVLVVFTTYIFTRTTEQKQKDAEIEEVKEFGIQARYKLAKQKVVQQQLTPEQQLEEKRSESESLAEIYKLLRNRRDVFPDATMEDIRDQLSLYKSTE</sequence>
<evidence type="ECO:0000313" key="3">
    <source>
        <dbReference type="Proteomes" id="UP000694866"/>
    </source>
</evidence>
<keyword evidence="1" id="KW-0812">Transmembrane</keyword>
<protein>
    <recommendedName>
        <fullName evidence="2">Matrix-remodeling-associated protein 7 helical domain-containing protein</fullName>
    </recommendedName>
</protein>
<dbReference type="Proteomes" id="UP000694866">
    <property type="component" value="Unplaced"/>
</dbReference>
<organism evidence="3 4">
    <name type="scientific">Fopius arisanus</name>
    <dbReference type="NCBI Taxonomy" id="64838"/>
    <lineage>
        <taxon>Eukaryota</taxon>
        <taxon>Metazoa</taxon>
        <taxon>Ecdysozoa</taxon>
        <taxon>Arthropoda</taxon>
        <taxon>Hexapoda</taxon>
        <taxon>Insecta</taxon>
        <taxon>Pterygota</taxon>
        <taxon>Neoptera</taxon>
        <taxon>Endopterygota</taxon>
        <taxon>Hymenoptera</taxon>
        <taxon>Apocrita</taxon>
        <taxon>Ichneumonoidea</taxon>
        <taxon>Braconidae</taxon>
        <taxon>Opiinae</taxon>
        <taxon>Fopius</taxon>
    </lineage>
</organism>
<keyword evidence="1" id="KW-0472">Membrane</keyword>
<dbReference type="GeneID" id="105266539"/>
<dbReference type="RefSeq" id="XP_011303088.1">
    <property type="nucleotide sequence ID" value="XM_011304786.1"/>
</dbReference>
<feature type="domain" description="Matrix-remodeling-associated protein 7 helical" evidence="2">
    <location>
        <begin position="61"/>
        <end position="120"/>
    </location>
</feature>
<name>A0A9R1T5F1_9HYME</name>
<accession>A0A9R1T5F1</accession>
<evidence type="ECO:0000313" key="4">
    <source>
        <dbReference type="RefSeq" id="XP_011303088.1"/>
    </source>
</evidence>
<dbReference type="InterPro" id="IPR057534">
    <property type="entry name" value="MXRA7_helical"/>
</dbReference>
<keyword evidence="3" id="KW-1185">Reference proteome</keyword>
<gene>
    <name evidence="4" type="primary">LOC105266539</name>
</gene>
<dbReference type="AlphaFoldDB" id="A0A9R1T5F1"/>
<dbReference type="KEGG" id="fas:105266539"/>